<feature type="transmembrane region" description="Helical" evidence="6">
    <location>
        <begin position="64"/>
        <end position="95"/>
    </location>
</feature>
<dbReference type="RefSeq" id="WP_151597864.1">
    <property type="nucleotide sequence ID" value="NZ_WBMS02000037.1"/>
</dbReference>
<evidence type="ECO:0000256" key="1">
    <source>
        <dbReference type="ARBA" id="ARBA00004651"/>
    </source>
</evidence>
<keyword evidence="4 6" id="KW-1133">Transmembrane helix</keyword>
<dbReference type="AlphaFoldDB" id="A0A6I4MI39"/>
<dbReference type="InterPro" id="IPR000540">
    <property type="entry name" value="Flag_MotA_CS"/>
</dbReference>
<evidence type="ECO:0000256" key="5">
    <source>
        <dbReference type="ARBA" id="ARBA00023136"/>
    </source>
</evidence>
<dbReference type="GO" id="GO:0022857">
    <property type="term" value="F:transmembrane transporter activity"/>
    <property type="evidence" value="ECO:0007669"/>
    <property type="project" value="InterPro"/>
</dbReference>
<proteinExistence type="predicted"/>
<feature type="transmembrane region" description="Helical" evidence="6">
    <location>
        <begin position="227"/>
        <end position="251"/>
    </location>
</feature>
<reference evidence="7" key="1">
    <citation type="submission" date="2019-12" db="EMBL/GenBank/DDBJ databases">
        <title>Actinomadura physcomitrii sp. nov., a novel actinomycete isolated from moss [Physcomitrium sphaericum (Ludw) Fuernr].</title>
        <authorList>
            <person name="Zhuang X."/>
        </authorList>
    </citation>
    <scope>NUCLEOTIDE SEQUENCE [LARGE SCALE GENOMIC DNA]</scope>
    <source>
        <strain evidence="7">LD22</strain>
    </source>
</reference>
<comment type="subcellular location">
    <subcellularLocation>
        <location evidence="1">Cell membrane</location>
        <topology evidence="1">Multi-pass membrane protein</topology>
    </subcellularLocation>
</comment>
<evidence type="ECO:0000256" key="4">
    <source>
        <dbReference type="ARBA" id="ARBA00022989"/>
    </source>
</evidence>
<dbReference type="Pfam" id="PF02653">
    <property type="entry name" value="BPD_transp_2"/>
    <property type="match status" value="1"/>
</dbReference>
<organism evidence="7 8">
    <name type="scientific">Actinomadura physcomitrii</name>
    <dbReference type="NCBI Taxonomy" id="2650748"/>
    <lineage>
        <taxon>Bacteria</taxon>
        <taxon>Bacillati</taxon>
        <taxon>Actinomycetota</taxon>
        <taxon>Actinomycetes</taxon>
        <taxon>Streptosporangiales</taxon>
        <taxon>Thermomonosporaceae</taxon>
        <taxon>Actinomadura</taxon>
    </lineage>
</organism>
<accession>A0A6I4MI39</accession>
<feature type="transmembrane region" description="Helical" evidence="6">
    <location>
        <begin position="137"/>
        <end position="155"/>
    </location>
</feature>
<protein>
    <submittedName>
        <fullName evidence="7">ABC transporter permease</fullName>
    </submittedName>
</protein>
<keyword evidence="8" id="KW-1185">Reference proteome</keyword>
<feature type="transmembrane region" description="Helical" evidence="6">
    <location>
        <begin position="27"/>
        <end position="43"/>
    </location>
</feature>
<dbReference type="PROSITE" id="PS01307">
    <property type="entry name" value="MOTA"/>
    <property type="match status" value="1"/>
</dbReference>
<keyword evidence="2" id="KW-1003">Cell membrane</keyword>
<dbReference type="PANTHER" id="PTHR32196">
    <property type="entry name" value="ABC TRANSPORTER PERMEASE PROTEIN YPHD-RELATED-RELATED"/>
    <property type="match status" value="1"/>
</dbReference>
<evidence type="ECO:0000256" key="2">
    <source>
        <dbReference type="ARBA" id="ARBA00022475"/>
    </source>
</evidence>
<dbReference type="Proteomes" id="UP000462055">
    <property type="component" value="Unassembled WGS sequence"/>
</dbReference>
<feature type="transmembrane region" description="Helical" evidence="6">
    <location>
        <begin position="310"/>
        <end position="327"/>
    </location>
</feature>
<evidence type="ECO:0000313" key="7">
    <source>
        <dbReference type="EMBL" id="MWA05403.1"/>
    </source>
</evidence>
<feature type="transmembrane region" description="Helical" evidence="6">
    <location>
        <begin position="286"/>
        <end position="304"/>
    </location>
</feature>
<feature type="transmembrane region" description="Helical" evidence="6">
    <location>
        <begin position="257"/>
        <end position="274"/>
    </location>
</feature>
<name>A0A6I4MI39_9ACTN</name>
<dbReference type="InterPro" id="IPR001851">
    <property type="entry name" value="ABC_transp_permease"/>
</dbReference>
<keyword evidence="5 6" id="KW-0472">Membrane</keyword>
<dbReference type="GO" id="GO:0005886">
    <property type="term" value="C:plasma membrane"/>
    <property type="evidence" value="ECO:0007669"/>
    <property type="project" value="UniProtKB-SubCell"/>
</dbReference>
<dbReference type="EMBL" id="WBMS02000037">
    <property type="protein sequence ID" value="MWA05403.1"/>
    <property type="molecule type" value="Genomic_DNA"/>
</dbReference>
<feature type="transmembrane region" description="Helical" evidence="6">
    <location>
        <begin position="175"/>
        <end position="196"/>
    </location>
</feature>
<dbReference type="PANTHER" id="PTHR32196:SF72">
    <property type="entry name" value="RIBOSE IMPORT PERMEASE PROTEIN RBSC"/>
    <property type="match status" value="1"/>
</dbReference>
<feature type="transmembrane region" description="Helical" evidence="6">
    <location>
        <begin position="107"/>
        <end position="130"/>
    </location>
</feature>
<sequence length="332" mass="34767">MATETRSESRPLRLGVPAPLLRFTERWTMVGLWILLALVFGIVEPSKFATSGTFKTIFGSQTPLLFLAMAVLCTIMVGEFVDLSIASILGLAATLVPVLTVQHHVPFLLACLAALAAGALVGTVNGALIVRLGVNPIVVTLGMSTLLLGLALWSTDLNSVSGLDPGVSSFALDEILGLPLSFYYGIALVLVVAYVTGLTPLGRHMRFVHANREVARLAGVQVDRIRFGAFVLAGLLSAAGGVLLVSGVGGFDPNSSATYLLPTYAAVFIGTAVVRPGSFNPIGTWIGTYFLATGVIGLQELGLAAWISDVFYGGVLIVAVAVSTVIGRRRRG</sequence>
<comment type="caution">
    <text evidence="7">The sequence shown here is derived from an EMBL/GenBank/DDBJ whole genome shotgun (WGS) entry which is preliminary data.</text>
</comment>
<evidence type="ECO:0000313" key="8">
    <source>
        <dbReference type="Proteomes" id="UP000462055"/>
    </source>
</evidence>
<evidence type="ECO:0000256" key="6">
    <source>
        <dbReference type="SAM" id="Phobius"/>
    </source>
</evidence>
<dbReference type="CDD" id="cd06579">
    <property type="entry name" value="TM_PBP1_transp_AraH_like"/>
    <property type="match status" value="1"/>
</dbReference>
<keyword evidence="3 6" id="KW-0812">Transmembrane</keyword>
<evidence type="ECO:0000256" key="3">
    <source>
        <dbReference type="ARBA" id="ARBA00022692"/>
    </source>
</evidence>
<gene>
    <name evidence="7" type="ORF">F8568_034580</name>
</gene>